<dbReference type="PROSITE" id="PS50935">
    <property type="entry name" value="SSB"/>
    <property type="match status" value="2"/>
</dbReference>
<dbReference type="Proteomes" id="UP000824262">
    <property type="component" value="Unassembled WGS sequence"/>
</dbReference>
<dbReference type="EMBL" id="DVGA01000083">
    <property type="protein sequence ID" value="HIQ79165.1"/>
    <property type="molecule type" value="Genomic_DNA"/>
</dbReference>
<organism evidence="3 4">
    <name type="scientific">Candidatus Scatomorpha intestinavium</name>
    <dbReference type="NCBI Taxonomy" id="2840922"/>
    <lineage>
        <taxon>Bacteria</taxon>
        <taxon>Bacillati</taxon>
        <taxon>Bacillota</taxon>
        <taxon>Clostridia</taxon>
        <taxon>Eubacteriales</taxon>
        <taxon>Candidatus Scatomorpha</taxon>
    </lineage>
</organism>
<dbReference type="AlphaFoldDB" id="A0A9D0ZF03"/>
<dbReference type="CDD" id="cd04496">
    <property type="entry name" value="SSB_OBF"/>
    <property type="match status" value="1"/>
</dbReference>
<dbReference type="PANTHER" id="PTHR10302">
    <property type="entry name" value="SINGLE-STRANDED DNA-BINDING PROTEIN"/>
    <property type="match status" value="1"/>
</dbReference>
<evidence type="ECO:0000256" key="1">
    <source>
        <dbReference type="ARBA" id="ARBA00023125"/>
    </source>
</evidence>
<evidence type="ECO:0000313" key="3">
    <source>
        <dbReference type="EMBL" id="HIQ79165.1"/>
    </source>
</evidence>
<dbReference type="Gene3D" id="2.40.50.140">
    <property type="entry name" value="Nucleic acid-binding proteins"/>
    <property type="match status" value="2"/>
</dbReference>
<sequence>MDEAVSRNTVELCGALAGAPRFSHLSRGERFFIFPVETRRLSGAVDTINVVSREALLAALRIEEGERICVAGELRSFNNRRSEGPKLVITVFARALSIVDGEEDVNSITLRGALCKQPVLRVTPMGRDICDLMVAVNRRCGRSDYLPCICWGARARTAALFDVGDGVELTGRVQSRQYIKLIDGEPVEKTAYEVSAAEIRLIAPAKSAIGVL</sequence>
<evidence type="ECO:0000313" key="4">
    <source>
        <dbReference type="Proteomes" id="UP000824262"/>
    </source>
</evidence>
<gene>
    <name evidence="3" type="ORF">IAB77_07895</name>
</gene>
<dbReference type="InterPro" id="IPR011344">
    <property type="entry name" value="ssDNA-bd"/>
</dbReference>
<accession>A0A9D0ZF03</accession>
<comment type="caution">
    <text evidence="3">The sequence shown here is derived from an EMBL/GenBank/DDBJ whole genome shotgun (WGS) entry which is preliminary data.</text>
</comment>
<dbReference type="GO" id="GO:0006260">
    <property type="term" value="P:DNA replication"/>
    <property type="evidence" value="ECO:0007669"/>
    <property type="project" value="InterPro"/>
</dbReference>
<dbReference type="NCBIfam" id="NF004476">
    <property type="entry name" value="PRK05813.1"/>
    <property type="match status" value="1"/>
</dbReference>
<evidence type="ECO:0000256" key="2">
    <source>
        <dbReference type="PROSITE-ProRule" id="PRU00252"/>
    </source>
</evidence>
<dbReference type="PANTHER" id="PTHR10302:SF27">
    <property type="entry name" value="SINGLE-STRANDED DNA-BINDING PROTEIN"/>
    <property type="match status" value="1"/>
</dbReference>
<proteinExistence type="predicted"/>
<reference evidence="3" key="1">
    <citation type="submission" date="2020-10" db="EMBL/GenBank/DDBJ databases">
        <authorList>
            <person name="Gilroy R."/>
        </authorList>
    </citation>
    <scope>NUCLEOTIDE SEQUENCE</scope>
    <source>
        <strain evidence="3">ChiBcolR7-354</strain>
    </source>
</reference>
<keyword evidence="1 2" id="KW-0238">DNA-binding</keyword>
<dbReference type="InterPro" id="IPR012340">
    <property type="entry name" value="NA-bd_OB-fold"/>
</dbReference>
<reference evidence="3" key="2">
    <citation type="journal article" date="2021" name="PeerJ">
        <title>Extensive microbial diversity within the chicken gut microbiome revealed by metagenomics and culture.</title>
        <authorList>
            <person name="Gilroy R."/>
            <person name="Ravi A."/>
            <person name="Getino M."/>
            <person name="Pursley I."/>
            <person name="Horton D.L."/>
            <person name="Alikhan N.F."/>
            <person name="Baker D."/>
            <person name="Gharbi K."/>
            <person name="Hall N."/>
            <person name="Watson M."/>
            <person name="Adriaenssens E.M."/>
            <person name="Foster-Nyarko E."/>
            <person name="Jarju S."/>
            <person name="Secka A."/>
            <person name="Antonio M."/>
            <person name="Oren A."/>
            <person name="Chaudhuri R.R."/>
            <person name="La Ragione R."/>
            <person name="Hildebrand F."/>
            <person name="Pallen M.J."/>
        </authorList>
    </citation>
    <scope>NUCLEOTIDE SEQUENCE</scope>
    <source>
        <strain evidence="3">ChiBcolR7-354</strain>
    </source>
</reference>
<dbReference type="SUPFAM" id="SSF50249">
    <property type="entry name" value="Nucleic acid-binding proteins"/>
    <property type="match status" value="1"/>
</dbReference>
<dbReference type="InterPro" id="IPR000424">
    <property type="entry name" value="Primosome_PriB/ssb"/>
</dbReference>
<protein>
    <submittedName>
        <fullName evidence="3">Single-stranded DNA-binding protein</fullName>
    </submittedName>
</protein>
<dbReference type="GO" id="GO:0003697">
    <property type="term" value="F:single-stranded DNA binding"/>
    <property type="evidence" value="ECO:0007669"/>
    <property type="project" value="InterPro"/>
</dbReference>
<name>A0A9D0ZF03_9FIRM</name>
<dbReference type="GO" id="GO:0009295">
    <property type="term" value="C:nucleoid"/>
    <property type="evidence" value="ECO:0007669"/>
    <property type="project" value="TreeGrafter"/>
</dbReference>
<dbReference type="Pfam" id="PF00436">
    <property type="entry name" value="SSB"/>
    <property type="match status" value="1"/>
</dbReference>